<dbReference type="InterPro" id="IPR014043">
    <property type="entry name" value="Acyl_transferase_dom"/>
</dbReference>
<accession>A0ABW8D8B0</accession>
<keyword evidence="2" id="KW-0808">Transferase</keyword>
<dbReference type="SUPFAM" id="SSF55048">
    <property type="entry name" value="Probable ACP-binding domain of malonyl-CoA ACP transacylase"/>
    <property type="match status" value="1"/>
</dbReference>
<dbReference type="InterPro" id="IPR050858">
    <property type="entry name" value="Mal-CoA-ACP_Trans/PKS_FabD"/>
</dbReference>
<dbReference type="InterPro" id="IPR016035">
    <property type="entry name" value="Acyl_Trfase/lysoPLipase"/>
</dbReference>
<sequence length="306" mass="34564">MRILCVFAGQGYRENNLFAFFQGNNQALHHLSEFSSLTNIDFLQPSPPLTDPHWTQLIIGVYQLTLFSMLKPLFNQHQIELAGYSMGEVSAFLASTEASLEDSIKLYSYRTKLMITLLDQAYDLLSIRGNFDVEEIKAACIRHHCYVAIVNSQQHVVLGGKITGLHQLLAELQDRVARANFLEVHLPSHTPYYADKKGLLLAFINENLPQSSLLYPIISPLELIKIYNSEEEKQVLDQELYTSLQWHSVGELISAYQYDLIIDLGPGSAMSTILTEINPQLAEVKRVITAQYKSLNGLLHAMKPLL</sequence>
<dbReference type="Gene3D" id="3.40.366.10">
    <property type="entry name" value="Malonyl-Coenzyme A Acyl Carrier Protein, domain 2"/>
    <property type="match status" value="1"/>
</dbReference>
<dbReference type="EMBL" id="JBGORX010000001">
    <property type="protein sequence ID" value="MFJ1268076.1"/>
    <property type="molecule type" value="Genomic_DNA"/>
</dbReference>
<dbReference type="SMART" id="SM00827">
    <property type="entry name" value="PKS_AT"/>
    <property type="match status" value="1"/>
</dbReference>
<protein>
    <submittedName>
        <fullName evidence="2">Acyltransferase domain-containing protein</fullName>
    </submittedName>
</protein>
<organism evidence="2 3">
    <name type="scientific">Legionella lytica</name>
    <dbReference type="NCBI Taxonomy" id="96232"/>
    <lineage>
        <taxon>Bacteria</taxon>
        <taxon>Pseudomonadati</taxon>
        <taxon>Pseudomonadota</taxon>
        <taxon>Gammaproteobacteria</taxon>
        <taxon>Legionellales</taxon>
        <taxon>Legionellaceae</taxon>
        <taxon>Legionella</taxon>
    </lineage>
</organism>
<evidence type="ECO:0000259" key="1">
    <source>
        <dbReference type="SMART" id="SM00827"/>
    </source>
</evidence>
<evidence type="ECO:0000313" key="3">
    <source>
        <dbReference type="Proteomes" id="UP001615550"/>
    </source>
</evidence>
<dbReference type="Pfam" id="PF00698">
    <property type="entry name" value="Acyl_transf_1"/>
    <property type="match status" value="1"/>
</dbReference>
<dbReference type="PANTHER" id="PTHR42681">
    <property type="entry name" value="MALONYL-COA-ACYL CARRIER PROTEIN TRANSACYLASE, MITOCHONDRIAL"/>
    <property type="match status" value="1"/>
</dbReference>
<dbReference type="Proteomes" id="UP001615550">
    <property type="component" value="Unassembled WGS sequence"/>
</dbReference>
<name>A0ABW8D8B0_9GAMM</name>
<evidence type="ECO:0000313" key="2">
    <source>
        <dbReference type="EMBL" id="MFJ1268076.1"/>
    </source>
</evidence>
<keyword evidence="2" id="KW-0012">Acyltransferase</keyword>
<reference evidence="2 3" key="1">
    <citation type="submission" date="2024-08" db="EMBL/GenBank/DDBJ databases">
        <title>Draft Genome Sequence of Legionella lytica strain DSB2004, Isolated From a Fire Sprinkler System.</title>
        <authorList>
            <person name="Everhart A.D."/>
            <person name="Kidane D.T."/>
            <person name="Farone A.L."/>
            <person name="Farone M.B."/>
        </authorList>
    </citation>
    <scope>NUCLEOTIDE SEQUENCE [LARGE SCALE GENOMIC DNA]</scope>
    <source>
        <strain evidence="2 3">DSB2004</strain>
    </source>
</reference>
<comment type="caution">
    <text evidence="2">The sequence shown here is derived from an EMBL/GenBank/DDBJ whole genome shotgun (WGS) entry which is preliminary data.</text>
</comment>
<dbReference type="PANTHER" id="PTHR42681:SF6">
    <property type="entry name" value="BLL0263 PROTEIN"/>
    <property type="match status" value="1"/>
</dbReference>
<keyword evidence="3" id="KW-1185">Reference proteome</keyword>
<dbReference type="InterPro" id="IPR016036">
    <property type="entry name" value="Malonyl_transacylase_ACP-bd"/>
</dbReference>
<dbReference type="Gene3D" id="3.30.70.250">
    <property type="entry name" value="Malonyl-CoA ACP transacylase, ACP-binding"/>
    <property type="match status" value="1"/>
</dbReference>
<dbReference type="GO" id="GO:0016746">
    <property type="term" value="F:acyltransferase activity"/>
    <property type="evidence" value="ECO:0007669"/>
    <property type="project" value="UniProtKB-KW"/>
</dbReference>
<dbReference type="RefSeq" id="WP_400186897.1">
    <property type="nucleotide sequence ID" value="NZ_JBGORX010000001.1"/>
</dbReference>
<feature type="domain" description="Malonyl-CoA:ACP transacylase (MAT)" evidence="1">
    <location>
        <begin position="6"/>
        <end position="295"/>
    </location>
</feature>
<dbReference type="SUPFAM" id="SSF52151">
    <property type="entry name" value="FabD/lysophospholipase-like"/>
    <property type="match status" value="1"/>
</dbReference>
<proteinExistence type="predicted"/>
<dbReference type="InterPro" id="IPR001227">
    <property type="entry name" value="Ac_transferase_dom_sf"/>
</dbReference>
<gene>
    <name evidence="2" type="ORF">ACD661_05875</name>
</gene>